<proteinExistence type="predicted"/>
<evidence type="ECO:0000313" key="2">
    <source>
        <dbReference type="EMBL" id="KAF2667103.1"/>
    </source>
</evidence>
<organism evidence="2 3">
    <name type="scientific">Microthyrium microscopicum</name>
    <dbReference type="NCBI Taxonomy" id="703497"/>
    <lineage>
        <taxon>Eukaryota</taxon>
        <taxon>Fungi</taxon>
        <taxon>Dikarya</taxon>
        <taxon>Ascomycota</taxon>
        <taxon>Pezizomycotina</taxon>
        <taxon>Dothideomycetes</taxon>
        <taxon>Dothideomycetes incertae sedis</taxon>
        <taxon>Microthyriales</taxon>
        <taxon>Microthyriaceae</taxon>
        <taxon>Microthyrium</taxon>
    </lineage>
</organism>
<feature type="region of interest" description="Disordered" evidence="1">
    <location>
        <begin position="184"/>
        <end position="229"/>
    </location>
</feature>
<feature type="compositionally biased region" description="Basic and acidic residues" evidence="1">
    <location>
        <begin position="248"/>
        <end position="261"/>
    </location>
</feature>
<dbReference type="EMBL" id="MU004238">
    <property type="protein sequence ID" value="KAF2667103.1"/>
    <property type="molecule type" value="Genomic_DNA"/>
</dbReference>
<protein>
    <submittedName>
        <fullName evidence="2">Uncharacterized protein</fullName>
    </submittedName>
</protein>
<gene>
    <name evidence="2" type="ORF">BT63DRAFT_416167</name>
</gene>
<accession>A0A6A6U729</accession>
<evidence type="ECO:0000313" key="3">
    <source>
        <dbReference type="Proteomes" id="UP000799302"/>
    </source>
</evidence>
<evidence type="ECO:0000256" key="1">
    <source>
        <dbReference type="SAM" id="MobiDB-lite"/>
    </source>
</evidence>
<dbReference type="Proteomes" id="UP000799302">
    <property type="component" value="Unassembled WGS sequence"/>
</dbReference>
<reference evidence="2" key="1">
    <citation type="journal article" date="2020" name="Stud. Mycol.">
        <title>101 Dothideomycetes genomes: a test case for predicting lifestyles and emergence of pathogens.</title>
        <authorList>
            <person name="Haridas S."/>
            <person name="Albert R."/>
            <person name="Binder M."/>
            <person name="Bloem J."/>
            <person name="Labutti K."/>
            <person name="Salamov A."/>
            <person name="Andreopoulos B."/>
            <person name="Baker S."/>
            <person name="Barry K."/>
            <person name="Bills G."/>
            <person name="Bluhm B."/>
            <person name="Cannon C."/>
            <person name="Castanera R."/>
            <person name="Culley D."/>
            <person name="Daum C."/>
            <person name="Ezra D."/>
            <person name="Gonzalez J."/>
            <person name="Henrissat B."/>
            <person name="Kuo A."/>
            <person name="Liang C."/>
            <person name="Lipzen A."/>
            <person name="Lutzoni F."/>
            <person name="Magnuson J."/>
            <person name="Mondo S."/>
            <person name="Nolan M."/>
            <person name="Ohm R."/>
            <person name="Pangilinan J."/>
            <person name="Park H.-J."/>
            <person name="Ramirez L."/>
            <person name="Alfaro M."/>
            <person name="Sun H."/>
            <person name="Tritt A."/>
            <person name="Yoshinaga Y."/>
            <person name="Zwiers L.-H."/>
            <person name="Turgeon B."/>
            <person name="Goodwin S."/>
            <person name="Spatafora J."/>
            <person name="Crous P."/>
            <person name="Grigoriev I."/>
        </authorList>
    </citation>
    <scope>NUCLEOTIDE SEQUENCE</scope>
    <source>
        <strain evidence="2">CBS 115976</strain>
    </source>
</reference>
<keyword evidence="3" id="KW-1185">Reference proteome</keyword>
<name>A0A6A6U729_9PEZI</name>
<dbReference type="AlphaFoldDB" id="A0A6A6U729"/>
<sequence length="358" mass="40486">MYPKAWQMSDDYNHSYIPKGALVTRYDNDHSQSRPDRGLNPEEISYTIVPDPHMFLIELHIAKMYPEYFAAQQACHQLSDLILEAFVTTVHPKLAHPSQIHLALFVQASALEGPGPASFIATLVKLRDVSVGQIPLEDIVVAGIFADCAQDALDSLWTRCLGWTSSDYLGSRILSDPSLVAMRKDRQQKQQKEEDEAAKAELEAQNTKKVRKSKIIRPSPSPSPQELERQMEHDIAVRYDRFAKKERGRLQRLMDQRDKSASARSSMLYARTPSVTRGRRRQRSDDDNDDNGLTEVDGGGEPNGGLWALFGRDKLDGRRTSVPGSLRDPFEFEEPNPEDKTAFWSLKRVFSRGSRSSI</sequence>
<feature type="compositionally biased region" description="Basic and acidic residues" evidence="1">
    <location>
        <begin position="184"/>
        <end position="202"/>
    </location>
</feature>
<feature type="region of interest" description="Disordered" evidence="1">
    <location>
        <begin position="248"/>
        <end position="337"/>
    </location>
</feature>